<feature type="transmembrane region" description="Helical" evidence="1">
    <location>
        <begin position="67"/>
        <end position="90"/>
    </location>
</feature>
<feature type="non-terminal residue" evidence="2">
    <location>
        <position position="92"/>
    </location>
</feature>
<accession>A0A0H1B2Z5</accession>
<keyword evidence="3" id="KW-1185">Reference proteome</keyword>
<keyword evidence="1" id="KW-0812">Transmembrane</keyword>
<keyword evidence="1" id="KW-1133">Transmembrane helix</keyword>
<dbReference type="Proteomes" id="UP000053573">
    <property type="component" value="Unassembled WGS sequence"/>
</dbReference>
<dbReference type="EMBL" id="LDEV01003699">
    <property type="protein sequence ID" value="KLJ05347.1"/>
    <property type="molecule type" value="Genomic_DNA"/>
</dbReference>
<evidence type="ECO:0000313" key="3">
    <source>
        <dbReference type="Proteomes" id="UP000053573"/>
    </source>
</evidence>
<reference evidence="3" key="1">
    <citation type="journal article" date="2015" name="PLoS Genet.">
        <title>The dynamic genome and transcriptome of the human fungal pathogen Blastomyces and close relative Emmonsia.</title>
        <authorList>
            <person name="Munoz J.F."/>
            <person name="Gauthier G.M."/>
            <person name="Desjardins C.A."/>
            <person name="Gallo J.E."/>
            <person name="Holder J."/>
            <person name="Sullivan T.D."/>
            <person name="Marty A.J."/>
            <person name="Carmen J.C."/>
            <person name="Chen Z."/>
            <person name="Ding L."/>
            <person name="Gujja S."/>
            <person name="Magrini V."/>
            <person name="Misas E."/>
            <person name="Mitreva M."/>
            <person name="Priest M."/>
            <person name="Saif S."/>
            <person name="Whiston E.A."/>
            <person name="Young S."/>
            <person name="Zeng Q."/>
            <person name="Goldman W.E."/>
            <person name="Mardis E.R."/>
            <person name="Taylor J.W."/>
            <person name="McEwen J.G."/>
            <person name="Clay O.K."/>
            <person name="Klein B.S."/>
            <person name="Cuomo C.A."/>
        </authorList>
    </citation>
    <scope>NUCLEOTIDE SEQUENCE [LARGE SCALE GENOMIC DNA]</scope>
    <source>
        <strain evidence="3">UAMH 139</strain>
    </source>
</reference>
<sequence>MSDHYHRVFYKYFYNTSDHFLLADKVETLLFITVFSSINSLHSIFESVINSISVFQSVAQSLTLSSVISLFTINLLISVLLQIIVNSFILKI</sequence>
<dbReference type="AlphaFoldDB" id="A0A0H1B2Z5"/>
<comment type="caution">
    <text evidence="2">The sequence shown here is derived from an EMBL/GenBank/DDBJ whole genome shotgun (WGS) entry which is preliminary data.</text>
</comment>
<evidence type="ECO:0000313" key="2">
    <source>
        <dbReference type="EMBL" id="KLJ05347.1"/>
    </source>
</evidence>
<dbReference type="OrthoDB" id="4191107at2759"/>
<proteinExistence type="predicted"/>
<keyword evidence="1" id="KW-0472">Membrane</keyword>
<protein>
    <submittedName>
        <fullName evidence="2">Uncharacterized protein</fullName>
    </submittedName>
</protein>
<name>A0A0H1B2Z5_9EURO</name>
<gene>
    <name evidence="2" type="ORF">EMPG_11177</name>
</gene>
<organism evidence="2 3">
    <name type="scientific">Blastomyces silverae</name>
    <dbReference type="NCBI Taxonomy" id="2060906"/>
    <lineage>
        <taxon>Eukaryota</taxon>
        <taxon>Fungi</taxon>
        <taxon>Dikarya</taxon>
        <taxon>Ascomycota</taxon>
        <taxon>Pezizomycotina</taxon>
        <taxon>Eurotiomycetes</taxon>
        <taxon>Eurotiomycetidae</taxon>
        <taxon>Onygenales</taxon>
        <taxon>Ajellomycetaceae</taxon>
        <taxon>Blastomyces</taxon>
    </lineage>
</organism>
<evidence type="ECO:0000256" key="1">
    <source>
        <dbReference type="SAM" id="Phobius"/>
    </source>
</evidence>